<comment type="similarity">
    <text evidence="1">Belongs to the UPF0749 family.</text>
</comment>
<dbReference type="PANTHER" id="PTHR37313">
    <property type="entry name" value="UPF0749 PROTEIN RV1825"/>
    <property type="match status" value="1"/>
</dbReference>
<dbReference type="RefSeq" id="WP_345216307.1">
    <property type="nucleotide sequence ID" value="NZ_BAABGN010000009.1"/>
</dbReference>
<keyword evidence="6" id="KW-1185">Reference proteome</keyword>
<keyword evidence="4" id="KW-1133">Transmembrane helix</keyword>
<comment type="caution">
    <text evidence="5">The sequence shown here is derived from an EMBL/GenBank/DDBJ whole genome shotgun (WGS) entry which is preliminary data.</text>
</comment>
<accession>A0ABP8L9S2</accession>
<evidence type="ECO:0000313" key="6">
    <source>
        <dbReference type="Proteomes" id="UP001500622"/>
    </source>
</evidence>
<keyword evidence="4" id="KW-0812">Transmembrane</keyword>
<organism evidence="5 6">
    <name type="scientific">Georgenia halophila</name>
    <dbReference type="NCBI Taxonomy" id="620889"/>
    <lineage>
        <taxon>Bacteria</taxon>
        <taxon>Bacillati</taxon>
        <taxon>Actinomycetota</taxon>
        <taxon>Actinomycetes</taxon>
        <taxon>Micrococcales</taxon>
        <taxon>Bogoriellaceae</taxon>
        <taxon>Georgenia</taxon>
    </lineage>
</organism>
<dbReference type="Gene3D" id="3.30.70.1880">
    <property type="entry name" value="Protein of unknown function DUF881"/>
    <property type="match status" value="1"/>
</dbReference>
<evidence type="ECO:0000256" key="1">
    <source>
        <dbReference type="ARBA" id="ARBA00009108"/>
    </source>
</evidence>
<evidence type="ECO:0000256" key="4">
    <source>
        <dbReference type="SAM" id="Phobius"/>
    </source>
</evidence>
<reference evidence="6" key="1">
    <citation type="journal article" date="2019" name="Int. J. Syst. Evol. Microbiol.">
        <title>The Global Catalogue of Microorganisms (GCM) 10K type strain sequencing project: providing services to taxonomists for standard genome sequencing and annotation.</title>
        <authorList>
            <consortium name="The Broad Institute Genomics Platform"/>
            <consortium name="The Broad Institute Genome Sequencing Center for Infectious Disease"/>
            <person name="Wu L."/>
            <person name="Ma J."/>
        </authorList>
    </citation>
    <scope>NUCLEOTIDE SEQUENCE [LARGE SCALE GENOMIC DNA]</scope>
    <source>
        <strain evidence="6">JCM 17810</strain>
    </source>
</reference>
<proteinExistence type="inferred from homology"/>
<dbReference type="PANTHER" id="PTHR37313:SF2">
    <property type="entry name" value="UPF0749 PROTEIN YLXX"/>
    <property type="match status" value="1"/>
</dbReference>
<dbReference type="InterPro" id="IPR010273">
    <property type="entry name" value="DUF881"/>
</dbReference>
<dbReference type="Pfam" id="PF05949">
    <property type="entry name" value="DUF881"/>
    <property type="match status" value="1"/>
</dbReference>
<feature type="transmembrane region" description="Helical" evidence="4">
    <location>
        <begin position="37"/>
        <end position="61"/>
    </location>
</feature>
<keyword evidence="2" id="KW-0175">Coiled coil</keyword>
<protein>
    <submittedName>
        <fullName evidence="5">DUF881 domain-containing protein</fullName>
    </submittedName>
</protein>
<evidence type="ECO:0000256" key="2">
    <source>
        <dbReference type="SAM" id="Coils"/>
    </source>
</evidence>
<evidence type="ECO:0000313" key="5">
    <source>
        <dbReference type="EMBL" id="GAA4424871.1"/>
    </source>
</evidence>
<keyword evidence="4" id="KW-0472">Membrane</keyword>
<feature type="region of interest" description="Disordered" evidence="3">
    <location>
        <begin position="1"/>
        <end position="28"/>
    </location>
</feature>
<name>A0ABP8L9S2_9MICO</name>
<gene>
    <name evidence="5" type="ORF">GCM10023169_21970</name>
</gene>
<feature type="coiled-coil region" evidence="2">
    <location>
        <begin position="76"/>
        <end position="110"/>
    </location>
</feature>
<evidence type="ECO:0000256" key="3">
    <source>
        <dbReference type="SAM" id="MobiDB-lite"/>
    </source>
</evidence>
<sequence>MTDDDGTTSSKGARPGSERPEGADRTARSRRVLRSLVVARVSVTHVIVALLCVGLGFAVVAQVRQTQGDAMTGMRQDDLVRLLDELTRRNEQLEAEQEQLQQDLAALRSSATSREAAQEAAELRAVTRGVLAGTVPVHGPGITLTISDPGHDVQAQVLVTVVEELRNAGAEAIELSGQRLAADSWILDDPDGGVVVDGESIDPPYRWTAVGEPHALAVALNIPGGALASIRNAGASASLTEAEDVEITAVRDIDPAEVATPVESDGEG</sequence>
<dbReference type="EMBL" id="BAABGN010000009">
    <property type="protein sequence ID" value="GAA4424871.1"/>
    <property type="molecule type" value="Genomic_DNA"/>
</dbReference>
<feature type="compositionally biased region" description="Basic and acidic residues" evidence="3">
    <location>
        <begin position="16"/>
        <end position="27"/>
    </location>
</feature>
<dbReference type="Proteomes" id="UP001500622">
    <property type="component" value="Unassembled WGS sequence"/>
</dbReference>